<feature type="compositionally biased region" description="Basic and acidic residues" evidence="1">
    <location>
        <begin position="99"/>
        <end position="110"/>
    </location>
</feature>
<evidence type="ECO:0000313" key="3">
    <source>
        <dbReference type="EMBL" id="GAA0768525.1"/>
    </source>
</evidence>
<dbReference type="Proteomes" id="UP001500279">
    <property type="component" value="Unassembled WGS sequence"/>
</dbReference>
<keyword evidence="2" id="KW-0472">Membrane</keyword>
<dbReference type="InterPro" id="IPR005625">
    <property type="entry name" value="PepSY-ass_TM"/>
</dbReference>
<accession>A0ABN1KJ96</accession>
<feature type="transmembrane region" description="Helical" evidence="2">
    <location>
        <begin position="15"/>
        <end position="37"/>
    </location>
</feature>
<dbReference type="EMBL" id="BAAAEW010000047">
    <property type="protein sequence ID" value="GAA0768525.1"/>
    <property type="molecule type" value="Genomic_DNA"/>
</dbReference>
<sequence length="447" mass="48994">MNNAALQRIFWRLHFWAGLLCAPIVLFASLTGLLYVLSPQIEAWRYAALDHVAPAAQPLALDAQVQAALASQPGSTLRQVIPPHAADDSTQVVLNPPRQPHEHHAMADGPDHHGLPDGVLVYVNPATGQVLGSLPELARFRTWAKKLHASALLGDGWRWLMELGASWMLVLMATGTVMWWPRSQARGGPGWRALRPRWDRGRATWRDLHAVVALALGGVLAVVLVTGLTWSRHSGARFSALQQQLGQDSPRPPKALQSAPGNGPMLSWQAAWDRARALAPDVRLQISPPAGDTGTWRVENQDRSQPTARFNLVLDARSGAPLFQSGWDQLPLLSRATAVGIPFHRGEFGLWNQVLLVLTALAAVFSVVSGLAMWWLRRPRGQLAAPTLQRRQLRQAPLWLWPLMAALAWALPVFGWSLLAMLGIEALRLCWPAGAQGHRPDPPAGLH</sequence>
<feature type="region of interest" description="Disordered" evidence="1">
    <location>
        <begin position="89"/>
        <end position="110"/>
    </location>
</feature>
<proteinExistence type="predicted"/>
<feature type="transmembrane region" description="Helical" evidence="2">
    <location>
        <begin position="208"/>
        <end position="230"/>
    </location>
</feature>
<feature type="transmembrane region" description="Helical" evidence="2">
    <location>
        <begin position="354"/>
        <end position="376"/>
    </location>
</feature>
<gene>
    <name evidence="3" type="ORF">GCM10009107_58430</name>
</gene>
<dbReference type="PANTHER" id="PTHR34219">
    <property type="entry name" value="IRON-REGULATED INNER MEMBRANE PROTEIN-RELATED"/>
    <property type="match status" value="1"/>
</dbReference>
<evidence type="ECO:0000313" key="4">
    <source>
        <dbReference type="Proteomes" id="UP001500279"/>
    </source>
</evidence>
<name>A0ABN1KJ96_9BURK</name>
<evidence type="ECO:0000256" key="1">
    <source>
        <dbReference type="SAM" id="MobiDB-lite"/>
    </source>
</evidence>
<protein>
    <submittedName>
        <fullName evidence="3">PepSY domain-containing protein</fullName>
    </submittedName>
</protein>
<keyword evidence="2" id="KW-0812">Transmembrane</keyword>
<feature type="transmembrane region" description="Helical" evidence="2">
    <location>
        <begin position="396"/>
        <end position="419"/>
    </location>
</feature>
<dbReference type="PANTHER" id="PTHR34219:SF1">
    <property type="entry name" value="PEPSY DOMAIN-CONTAINING PROTEIN"/>
    <property type="match status" value="1"/>
</dbReference>
<organism evidence="3 4">
    <name type="scientific">Ideonella azotifigens</name>
    <dbReference type="NCBI Taxonomy" id="513160"/>
    <lineage>
        <taxon>Bacteria</taxon>
        <taxon>Pseudomonadati</taxon>
        <taxon>Pseudomonadota</taxon>
        <taxon>Betaproteobacteria</taxon>
        <taxon>Burkholderiales</taxon>
        <taxon>Sphaerotilaceae</taxon>
        <taxon>Ideonella</taxon>
    </lineage>
</organism>
<keyword evidence="4" id="KW-1185">Reference proteome</keyword>
<dbReference type="RefSeq" id="WP_231010184.1">
    <property type="nucleotide sequence ID" value="NZ_BAAAEW010000047.1"/>
</dbReference>
<dbReference type="Pfam" id="PF03929">
    <property type="entry name" value="PepSY_TM"/>
    <property type="match status" value="1"/>
</dbReference>
<evidence type="ECO:0000256" key="2">
    <source>
        <dbReference type="SAM" id="Phobius"/>
    </source>
</evidence>
<reference evidence="3 4" key="1">
    <citation type="journal article" date="2019" name="Int. J. Syst. Evol. Microbiol.">
        <title>The Global Catalogue of Microorganisms (GCM) 10K type strain sequencing project: providing services to taxonomists for standard genome sequencing and annotation.</title>
        <authorList>
            <consortium name="The Broad Institute Genomics Platform"/>
            <consortium name="The Broad Institute Genome Sequencing Center for Infectious Disease"/>
            <person name="Wu L."/>
            <person name="Ma J."/>
        </authorList>
    </citation>
    <scope>NUCLEOTIDE SEQUENCE [LARGE SCALE GENOMIC DNA]</scope>
    <source>
        <strain evidence="3 4">JCM 15503</strain>
    </source>
</reference>
<comment type="caution">
    <text evidence="3">The sequence shown here is derived from an EMBL/GenBank/DDBJ whole genome shotgun (WGS) entry which is preliminary data.</text>
</comment>
<keyword evidence="2" id="KW-1133">Transmembrane helix</keyword>